<evidence type="ECO:0000256" key="17">
    <source>
        <dbReference type="PROSITE-ProRule" id="PRU00047"/>
    </source>
</evidence>
<dbReference type="OrthoDB" id="1771410at2759"/>
<dbReference type="SUPFAM" id="SSF53098">
    <property type="entry name" value="Ribonuclease H-like"/>
    <property type="match status" value="1"/>
</dbReference>
<evidence type="ECO:0000256" key="2">
    <source>
        <dbReference type="ARBA" id="ARBA00022679"/>
    </source>
</evidence>
<dbReference type="GO" id="GO:0003964">
    <property type="term" value="F:RNA-directed DNA polymerase activity"/>
    <property type="evidence" value="ECO:0007669"/>
    <property type="project" value="UniProtKB-KW"/>
</dbReference>
<keyword evidence="8" id="KW-0378">Hydrolase</keyword>
<evidence type="ECO:0000256" key="13">
    <source>
        <dbReference type="ARBA" id="ARBA00022932"/>
    </source>
</evidence>
<dbReference type="InterPro" id="IPR050951">
    <property type="entry name" value="Retrovirus_Pol_polyprotein"/>
</dbReference>
<dbReference type="PROSITE" id="PS50878">
    <property type="entry name" value="RT_POL"/>
    <property type="match status" value="1"/>
</dbReference>
<evidence type="ECO:0000259" key="19">
    <source>
        <dbReference type="PROSITE" id="PS50878"/>
    </source>
</evidence>
<dbReference type="InterPro" id="IPR001584">
    <property type="entry name" value="Integrase_cat-core"/>
</dbReference>
<evidence type="ECO:0000256" key="3">
    <source>
        <dbReference type="ARBA" id="ARBA00022695"/>
    </source>
</evidence>
<feature type="domain" description="Integrase catalytic" evidence="20">
    <location>
        <begin position="1108"/>
        <end position="1271"/>
    </location>
</feature>
<dbReference type="InterPro" id="IPR041588">
    <property type="entry name" value="Integrase_H2C2"/>
</dbReference>
<dbReference type="EMBL" id="SZYD01001430">
    <property type="protein sequence ID" value="KAD0741471.1"/>
    <property type="molecule type" value="Genomic_DNA"/>
</dbReference>
<proteinExistence type="predicted"/>
<keyword evidence="16" id="KW-0511">Multifunctional enzyme</keyword>
<keyword evidence="6" id="KW-0064">Aspartyl protease</keyword>
<dbReference type="Gene3D" id="3.30.420.10">
    <property type="entry name" value="Ribonuclease H-like superfamily/Ribonuclease H"/>
    <property type="match status" value="1"/>
</dbReference>
<keyword evidence="7" id="KW-0255">Endonuclease</keyword>
<dbReference type="GO" id="GO:0006310">
    <property type="term" value="P:DNA recombination"/>
    <property type="evidence" value="ECO:0007669"/>
    <property type="project" value="UniProtKB-KW"/>
</dbReference>
<evidence type="ECO:0000256" key="7">
    <source>
        <dbReference type="ARBA" id="ARBA00022759"/>
    </source>
</evidence>
<dbReference type="GO" id="GO:0004519">
    <property type="term" value="F:endonuclease activity"/>
    <property type="evidence" value="ECO:0007669"/>
    <property type="project" value="UniProtKB-KW"/>
</dbReference>
<evidence type="ECO:0000256" key="15">
    <source>
        <dbReference type="ARBA" id="ARBA00023172"/>
    </source>
</evidence>
<dbReference type="GO" id="GO:0015074">
    <property type="term" value="P:DNA integration"/>
    <property type="evidence" value="ECO:0007669"/>
    <property type="project" value="UniProtKB-KW"/>
</dbReference>
<evidence type="ECO:0000256" key="11">
    <source>
        <dbReference type="ARBA" id="ARBA00022908"/>
    </source>
</evidence>
<evidence type="ECO:0000256" key="4">
    <source>
        <dbReference type="ARBA" id="ARBA00022722"/>
    </source>
</evidence>
<evidence type="ECO:0000256" key="1">
    <source>
        <dbReference type="ARBA" id="ARBA00022670"/>
    </source>
</evidence>
<dbReference type="Gene3D" id="3.30.70.270">
    <property type="match status" value="2"/>
</dbReference>
<dbReference type="Proteomes" id="UP000326396">
    <property type="component" value="Unassembled WGS sequence"/>
</dbReference>
<feature type="domain" description="Reverse transcriptase" evidence="19">
    <location>
        <begin position="625"/>
        <end position="804"/>
    </location>
</feature>
<keyword evidence="15" id="KW-0233">DNA recombination</keyword>
<evidence type="ECO:0000259" key="18">
    <source>
        <dbReference type="PROSITE" id="PS50158"/>
    </source>
</evidence>
<dbReference type="InterPro" id="IPR036397">
    <property type="entry name" value="RNaseH_sf"/>
</dbReference>
<dbReference type="Pfam" id="PF00098">
    <property type="entry name" value="zf-CCHC"/>
    <property type="match status" value="2"/>
</dbReference>
<keyword evidence="12" id="KW-0695">RNA-directed DNA polymerase</keyword>
<keyword evidence="1" id="KW-0645">Protease</keyword>
<keyword evidence="2" id="KW-0808">Transferase</keyword>
<keyword evidence="22" id="KW-1185">Reference proteome</keyword>
<evidence type="ECO:0000259" key="20">
    <source>
        <dbReference type="PROSITE" id="PS50994"/>
    </source>
</evidence>
<evidence type="ECO:0000256" key="12">
    <source>
        <dbReference type="ARBA" id="ARBA00022918"/>
    </source>
</evidence>
<sequence>MPPRRDPNAGGSTSGNDDEINKIARAIAVHMRDVIPGMVTDITQNLRGSTGDSAHNSNATNVGTANFTFKQFNDAKPPKYSGTEGATGLLQWLESIEDILDFTGCPENLKVKMASSAFHKGALTWWNSEKNTRGREVALALPWNGFKNLLVEKFCPRHELKKLEVEMWNLVQDSGENAKYTTRFHELCILVPHLVTPLSRRIEKYIEGLPLVVRGTVMGNNPTTLEAAIQLGATLTEEYVKSGVLTRKGFKRAQIEEGKKPEQHHHKKKKQKTIKNFAALTAAAPTHATPLTAMPQPANVRKQYTGSFPLCTKCQYHHLPNTPCKKCHKCGRMGHFAATCRSAHLIAATTAATTSTAAGGRACYNCGAEGHFRNQCPKLNNNTAVARAFVIGTAEAREEPAVITGTFLINNHYVPIIFDTGADKSFISAHTASVLNMQLSTLTAPYTVEVANGKTIVVDYIINACELRLNDHLFSIDLIPMTLGSFEVVVGMDWLSKNNAEIVCSEKLIRIPLPSGETMIVYGEKPCRELKIVSCIKARKYLKKKYYAFLAHVVEKKPDKKAVGDVPVIKDYPDVFPEDLPGLPPVRQVEFRIDLVPGANPVAKSPYRLAPSEMQELSSQLQELLDKGFIRPSFSPWGAPVLFVKKKDGSFRMCIDYRELNKLTIKNRYPLPRIDDLFDQLQGATCFSKIDLRSGYHQLRVNDEDIPKTAFRTRYGHYEFVVMPFGLTNAPAVFMDLMNRVCRPYLDQFVIVFIDDILIYSKSEQEHEDHLKKVLELLRKEQLYAKFSKCEFWLKEVHFLGHVINKDGIHVDPAKIEAIKNWTTPSTPTEIRSFLGLAGYYRRFISNFSKIALPLTTLTQKSQAFIWGQKQEDAFQLLKQKLCNSPILSLPEGSDDFIVYCDASNLGLGCVLMQRDKVIAYASRQLKVHEKNYTTHDLELGAVVFALKIWRHYLYDSLPPGKANVVADALSRKEPVKPIHVRAMEINTQPNLKDLIRIAQQQVVTDNQLKTDLDCGIEKKLEPRSDGLLYLNGRMWIPKSEELRTLICDEAHKSRYSVHPGADKMYQDLRTSYWWPGMKKDIALYVGKCLTCSKVKAEHQKPSGLLQQPEIPQWKWEQISMDFITKLPRTPRGFDSIWVIVDRLTKSAHFLPIREDYKMEKLSTLYINEIIARHGTPTSIISDRDSRFTSRFWQSLQKALGTRVNLSTAYHPQTDGQSERTIQTLEDMLRSCVIDFGGSWDTHLPLIEFSYNNSYHTSIQCAPFEALYGRKCRSPVCWTEIGDSQVVGPELIQETSDKITIIQSRLKAARDRQKSYADRRRKPLEFQVGDRVLLKVSPWKGVVRFGKKGKLAPRYVGPFEILERIGPVAYKLKLPVELSNVHDTFHVSNLKKCLADHDVQIPLEDIQIQNNMQFIERPVEIMDHGVKKLKRSRIPIVKVRWEGKRGAEFTWEREDQMKLNKPSEDGTHLDRGLETSLLDEDDDAENRFVGQHGGRTI</sequence>
<dbReference type="InterPro" id="IPR041577">
    <property type="entry name" value="RT_RNaseH_2"/>
</dbReference>
<dbReference type="PROSITE" id="PS50158">
    <property type="entry name" value="ZF_CCHC"/>
    <property type="match status" value="2"/>
</dbReference>
<dbReference type="GO" id="GO:0004190">
    <property type="term" value="F:aspartic-type endopeptidase activity"/>
    <property type="evidence" value="ECO:0007669"/>
    <property type="project" value="UniProtKB-KW"/>
</dbReference>
<dbReference type="InterPro" id="IPR056924">
    <property type="entry name" value="SH3_Tf2-1"/>
</dbReference>
<dbReference type="InterPro" id="IPR001878">
    <property type="entry name" value="Znf_CCHC"/>
</dbReference>
<reference evidence="21 22" key="1">
    <citation type="submission" date="2019-05" db="EMBL/GenBank/DDBJ databases">
        <title>Mikania micrantha, genome provides insights into the molecular mechanism of rapid growth.</title>
        <authorList>
            <person name="Liu B."/>
        </authorList>
    </citation>
    <scope>NUCLEOTIDE SEQUENCE [LARGE SCALE GENOMIC DNA]</scope>
    <source>
        <strain evidence="21">NLD-2019</strain>
        <tissue evidence="21">Leaf</tissue>
    </source>
</reference>
<dbReference type="CDD" id="cd00303">
    <property type="entry name" value="retropepsin_like"/>
    <property type="match status" value="1"/>
</dbReference>
<dbReference type="CDD" id="cd09274">
    <property type="entry name" value="RNase_HI_RT_Ty3"/>
    <property type="match status" value="1"/>
</dbReference>
<dbReference type="Pfam" id="PF03732">
    <property type="entry name" value="Retrotrans_gag"/>
    <property type="match status" value="1"/>
</dbReference>
<evidence type="ECO:0000313" key="22">
    <source>
        <dbReference type="Proteomes" id="UP000326396"/>
    </source>
</evidence>
<keyword evidence="10" id="KW-0694">RNA-binding</keyword>
<dbReference type="FunFam" id="3.10.20.370:FF:000001">
    <property type="entry name" value="Retrovirus-related Pol polyprotein from transposon 17.6-like protein"/>
    <property type="match status" value="1"/>
</dbReference>
<keyword evidence="5" id="KW-0479">Metal-binding</keyword>
<evidence type="ECO:0008006" key="23">
    <source>
        <dbReference type="Google" id="ProtNLM"/>
    </source>
</evidence>
<keyword evidence="17" id="KW-0863">Zinc-finger</keyword>
<dbReference type="Gene3D" id="3.10.10.10">
    <property type="entry name" value="HIV Type 1 Reverse Transcriptase, subunit A, domain 1"/>
    <property type="match status" value="1"/>
</dbReference>
<evidence type="ECO:0000256" key="5">
    <source>
        <dbReference type="ARBA" id="ARBA00022723"/>
    </source>
</evidence>
<protein>
    <recommendedName>
        <fullName evidence="23">Reverse transcriptase</fullName>
    </recommendedName>
</protein>
<dbReference type="GO" id="GO:0003887">
    <property type="term" value="F:DNA-directed DNA polymerase activity"/>
    <property type="evidence" value="ECO:0007669"/>
    <property type="project" value="UniProtKB-KW"/>
</dbReference>
<dbReference type="GO" id="GO:0006508">
    <property type="term" value="P:proteolysis"/>
    <property type="evidence" value="ECO:0007669"/>
    <property type="project" value="UniProtKB-KW"/>
</dbReference>
<dbReference type="SUPFAM" id="SSF50630">
    <property type="entry name" value="Acid proteases"/>
    <property type="match status" value="1"/>
</dbReference>
<evidence type="ECO:0000256" key="16">
    <source>
        <dbReference type="ARBA" id="ARBA00023268"/>
    </source>
</evidence>
<dbReference type="Pfam" id="PF17919">
    <property type="entry name" value="RT_RNaseH_2"/>
    <property type="match status" value="1"/>
</dbReference>
<dbReference type="Pfam" id="PF17921">
    <property type="entry name" value="Integrase_H2C2"/>
    <property type="match status" value="1"/>
</dbReference>
<dbReference type="InterPro" id="IPR005162">
    <property type="entry name" value="Retrotrans_gag_dom"/>
</dbReference>
<dbReference type="Pfam" id="PF24626">
    <property type="entry name" value="SH3_Tf2-1"/>
    <property type="match status" value="1"/>
</dbReference>
<dbReference type="Gene3D" id="1.10.340.70">
    <property type="match status" value="1"/>
</dbReference>
<feature type="domain" description="CCHC-type" evidence="18">
    <location>
        <begin position="363"/>
        <end position="378"/>
    </location>
</feature>
<evidence type="ECO:0000256" key="10">
    <source>
        <dbReference type="ARBA" id="ARBA00022884"/>
    </source>
</evidence>
<dbReference type="InterPro" id="IPR001969">
    <property type="entry name" value="Aspartic_peptidase_AS"/>
</dbReference>
<dbReference type="PANTHER" id="PTHR37984:SF5">
    <property type="entry name" value="PROTEIN NYNRIN-LIKE"/>
    <property type="match status" value="1"/>
</dbReference>
<dbReference type="Pfam" id="PF00078">
    <property type="entry name" value="RVT_1"/>
    <property type="match status" value="1"/>
</dbReference>
<keyword evidence="3" id="KW-0548">Nucleotidyltransferase</keyword>
<dbReference type="InterPro" id="IPR000477">
    <property type="entry name" value="RT_dom"/>
</dbReference>
<evidence type="ECO:0000256" key="14">
    <source>
        <dbReference type="ARBA" id="ARBA00023125"/>
    </source>
</evidence>
<dbReference type="Gene3D" id="2.40.70.10">
    <property type="entry name" value="Acid Proteases"/>
    <property type="match status" value="1"/>
</dbReference>
<dbReference type="Pfam" id="PF08284">
    <property type="entry name" value="RVP_2"/>
    <property type="match status" value="1"/>
</dbReference>
<dbReference type="CDD" id="cd01647">
    <property type="entry name" value="RT_LTR"/>
    <property type="match status" value="1"/>
</dbReference>
<dbReference type="GO" id="GO:0008270">
    <property type="term" value="F:zinc ion binding"/>
    <property type="evidence" value="ECO:0007669"/>
    <property type="project" value="UniProtKB-KW"/>
</dbReference>
<keyword evidence="17" id="KW-0862">Zinc</keyword>
<keyword evidence="9" id="KW-0460">Magnesium</keyword>
<dbReference type="SUPFAM" id="SSF57756">
    <property type="entry name" value="Retrovirus zinc finger-like domains"/>
    <property type="match status" value="1"/>
</dbReference>
<dbReference type="InterPro" id="IPR043502">
    <property type="entry name" value="DNA/RNA_pol_sf"/>
</dbReference>
<comment type="caution">
    <text evidence="21">The sequence shown here is derived from an EMBL/GenBank/DDBJ whole genome shotgun (WGS) entry which is preliminary data.</text>
</comment>
<keyword evidence="13" id="KW-0239">DNA-directed DNA polymerase</keyword>
<dbReference type="InterPro" id="IPR043128">
    <property type="entry name" value="Rev_trsase/Diguanyl_cyclase"/>
</dbReference>
<dbReference type="FunFam" id="3.30.420.10:FF:000032">
    <property type="entry name" value="Retrovirus-related Pol polyprotein from transposon 297-like Protein"/>
    <property type="match status" value="1"/>
</dbReference>
<dbReference type="GO" id="GO:0003723">
    <property type="term" value="F:RNA binding"/>
    <property type="evidence" value="ECO:0007669"/>
    <property type="project" value="UniProtKB-KW"/>
</dbReference>
<dbReference type="PANTHER" id="PTHR37984">
    <property type="entry name" value="PROTEIN CBG26694"/>
    <property type="match status" value="1"/>
</dbReference>
<dbReference type="InterPro" id="IPR036875">
    <property type="entry name" value="Znf_CCHC_sf"/>
</dbReference>
<dbReference type="GO" id="GO:0003677">
    <property type="term" value="F:DNA binding"/>
    <property type="evidence" value="ECO:0007669"/>
    <property type="project" value="UniProtKB-KW"/>
</dbReference>
<gene>
    <name evidence="21" type="ORF">E3N88_43772</name>
</gene>
<feature type="domain" description="CCHC-type" evidence="18">
    <location>
        <begin position="326"/>
        <end position="342"/>
    </location>
</feature>
<accession>A0A5N6LE48</accession>
<name>A0A5N6LE48_9ASTR</name>
<dbReference type="FunFam" id="3.10.10.10:FF:000007">
    <property type="entry name" value="Retrovirus-related Pol polyprotein from transposon 17.6-like Protein"/>
    <property type="match status" value="1"/>
</dbReference>
<evidence type="ECO:0000256" key="6">
    <source>
        <dbReference type="ARBA" id="ARBA00022750"/>
    </source>
</evidence>
<dbReference type="PROSITE" id="PS00141">
    <property type="entry name" value="ASP_PROTEASE"/>
    <property type="match status" value="1"/>
</dbReference>
<dbReference type="PROSITE" id="PS50994">
    <property type="entry name" value="INTEGRASE"/>
    <property type="match status" value="1"/>
</dbReference>
<keyword evidence="4" id="KW-0540">Nuclease</keyword>
<keyword evidence="14" id="KW-0238">DNA-binding</keyword>
<organism evidence="21 22">
    <name type="scientific">Mikania micrantha</name>
    <name type="common">bitter vine</name>
    <dbReference type="NCBI Taxonomy" id="192012"/>
    <lineage>
        <taxon>Eukaryota</taxon>
        <taxon>Viridiplantae</taxon>
        <taxon>Streptophyta</taxon>
        <taxon>Embryophyta</taxon>
        <taxon>Tracheophyta</taxon>
        <taxon>Spermatophyta</taxon>
        <taxon>Magnoliopsida</taxon>
        <taxon>eudicotyledons</taxon>
        <taxon>Gunneridae</taxon>
        <taxon>Pentapetalae</taxon>
        <taxon>asterids</taxon>
        <taxon>campanulids</taxon>
        <taxon>Asterales</taxon>
        <taxon>Asteraceae</taxon>
        <taxon>Asteroideae</taxon>
        <taxon>Heliantheae alliance</taxon>
        <taxon>Eupatorieae</taxon>
        <taxon>Mikania</taxon>
    </lineage>
</organism>
<evidence type="ECO:0000256" key="9">
    <source>
        <dbReference type="ARBA" id="ARBA00022842"/>
    </source>
</evidence>
<dbReference type="Gene3D" id="4.10.60.10">
    <property type="entry name" value="Zinc finger, CCHC-type"/>
    <property type="match status" value="1"/>
</dbReference>
<evidence type="ECO:0000313" key="21">
    <source>
        <dbReference type="EMBL" id="KAD0741471.1"/>
    </source>
</evidence>
<evidence type="ECO:0000256" key="8">
    <source>
        <dbReference type="ARBA" id="ARBA00022801"/>
    </source>
</evidence>
<dbReference type="InterPro" id="IPR012337">
    <property type="entry name" value="RNaseH-like_sf"/>
</dbReference>
<dbReference type="FunFam" id="3.30.70.270:FF:000026">
    <property type="entry name" value="Transposon Ty3-G Gag-Pol polyprotein"/>
    <property type="match status" value="1"/>
</dbReference>
<keyword evidence="11" id="KW-0229">DNA integration</keyword>
<dbReference type="SMART" id="SM00343">
    <property type="entry name" value="ZnF_C2HC"/>
    <property type="match status" value="2"/>
</dbReference>
<dbReference type="InterPro" id="IPR021109">
    <property type="entry name" value="Peptidase_aspartic_dom_sf"/>
</dbReference>
<dbReference type="SUPFAM" id="SSF56672">
    <property type="entry name" value="DNA/RNA polymerases"/>
    <property type="match status" value="1"/>
</dbReference>